<proteinExistence type="predicted"/>
<dbReference type="InterPro" id="IPR017439">
    <property type="entry name" value="Amidohydrolase"/>
</dbReference>
<keyword evidence="3" id="KW-0378">Hydrolase</keyword>
<keyword evidence="4" id="KW-1185">Reference proteome</keyword>
<dbReference type="RefSeq" id="WP_245189889.1">
    <property type="nucleotide sequence ID" value="NZ_JAFIDA010000001.1"/>
</dbReference>
<dbReference type="Gene3D" id="3.30.70.360">
    <property type="match status" value="1"/>
</dbReference>
<evidence type="ECO:0000313" key="4">
    <source>
        <dbReference type="Proteomes" id="UP000675163"/>
    </source>
</evidence>
<accession>A0A940T3N9</accession>
<evidence type="ECO:0000256" key="1">
    <source>
        <dbReference type="SAM" id="MobiDB-lite"/>
    </source>
</evidence>
<gene>
    <name evidence="3" type="ORF">JOF28_001245</name>
</gene>
<evidence type="ECO:0000259" key="2">
    <source>
        <dbReference type="Pfam" id="PF07687"/>
    </source>
</evidence>
<sequence length="460" mass="47275">MMNDDATPTELIPTAPTDAESNGTEVASAAATGTAATGTAETGTAATGTAATGAEVNGTEAARALLARTLLKRTTEHAVAASLLREELHQHPHISGEEEPTAAWIAERMPTEMQRVADVGRIGRIGPDAGPAIAVRSELDALPIIERTGATFGSTNGAMHACGHDVHQAALIALSRAAAECELPYALVPFLQPREEAYPSGALDIVGAGVLAEQGVAAVLAAHVHPGIARGAVATGKGPTNAAADEVHVTVHGRGGHGAYPHEAANPIGVLAQIVVGLPAVVARTVSPMHPAVLTVGRFTAGDAANVIPAEAHAAATLRTMDRGDRPKIHEALRTYVEAQAASFGVTAEVTITTGEPVLENDPDLVDRVDDQLRHAGFIVSEPMRSCGADDFSFYSEQIPGVMAFVGVETEGATLQPSLHHAQFLPDADAVRRVALALAAAYLGACDELDQRASIAGAHV</sequence>
<dbReference type="NCBIfam" id="TIGR01891">
    <property type="entry name" value="amidohydrolases"/>
    <property type="match status" value="1"/>
</dbReference>
<name>A0A940T3N9_9MICO</name>
<feature type="domain" description="Peptidase M20 dimerisation" evidence="2">
    <location>
        <begin position="246"/>
        <end position="341"/>
    </location>
</feature>
<feature type="region of interest" description="Disordered" evidence="1">
    <location>
        <begin position="1"/>
        <end position="43"/>
    </location>
</feature>
<dbReference type="InterPro" id="IPR002933">
    <property type="entry name" value="Peptidase_M20"/>
</dbReference>
<dbReference type="GO" id="GO:0016787">
    <property type="term" value="F:hydrolase activity"/>
    <property type="evidence" value="ECO:0007669"/>
    <property type="project" value="UniProtKB-KW"/>
</dbReference>
<dbReference type="SUPFAM" id="SSF53187">
    <property type="entry name" value="Zn-dependent exopeptidases"/>
    <property type="match status" value="1"/>
</dbReference>
<comment type="caution">
    <text evidence="3">The sequence shown here is derived from an EMBL/GenBank/DDBJ whole genome shotgun (WGS) entry which is preliminary data.</text>
</comment>
<dbReference type="AlphaFoldDB" id="A0A940T3N9"/>
<dbReference type="Proteomes" id="UP000675163">
    <property type="component" value="Unassembled WGS sequence"/>
</dbReference>
<dbReference type="PANTHER" id="PTHR11014:SF63">
    <property type="entry name" value="METALLOPEPTIDASE, PUTATIVE (AFU_ORTHOLOGUE AFUA_6G09600)-RELATED"/>
    <property type="match status" value="1"/>
</dbReference>
<dbReference type="InterPro" id="IPR036264">
    <property type="entry name" value="Bact_exopeptidase_dim_dom"/>
</dbReference>
<dbReference type="CDD" id="cd03886">
    <property type="entry name" value="M20_Acy1"/>
    <property type="match status" value="1"/>
</dbReference>
<dbReference type="EC" id="3.5.1.-" evidence="3"/>
<reference evidence="3" key="1">
    <citation type="submission" date="2021-02" db="EMBL/GenBank/DDBJ databases">
        <title>Sequencing the genomes of 1000 actinobacteria strains.</title>
        <authorList>
            <person name="Klenk H.-P."/>
        </authorList>
    </citation>
    <scope>NUCLEOTIDE SEQUENCE</scope>
    <source>
        <strain evidence="3">DSM 22850</strain>
    </source>
</reference>
<dbReference type="PANTHER" id="PTHR11014">
    <property type="entry name" value="PEPTIDASE M20 FAMILY MEMBER"/>
    <property type="match status" value="1"/>
</dbReference>
<feature type="compositionally biased region" description="Low complexity" evidence="1">
    <location>
        <begin position="23"/>
        <end position="43"/>
    </location>
</feature>
<dbReference type="SUPFAM" id="SSF55031">
    <property type="entry name" value="Bacterial exopeptidase dimerisation domain"/>
    <property type="match status" value="1"/>
</dbReference>
<protein>
    <submittedName>
        <fullName evidence="3">Amidohydrolase</fullName>
        <ecNumber evidence="3">3.5.1.-</ecNumber>
    </submittedName>
</protein>
<dbReference type="EMBL" id="JAFIDA010000001">
    <property type="protein sequence ID" value="MBP1326013.1"/>
    <property type="molecule type" value="Genomic_DNA"/>
</dbReference>
<organism evidence="3 4">
    <name type="scientific">Leucobacter exalbidus</name>
    <dbReference type="NCBI Taxonomy" id="662960"/>
    <lineage>
        <taxon>Bacteria</taxon>
        <taxon>Bacillati</taxon>
        <taxon>Actinomycetota</taxon>
        <taxon>Actinomycetes</taxon>
        <taxon>Micrococcales</taxon>
        <taxon>Microbacteriaceae</taxon>
        <taxon>Leucobacter</taxon>
    </lineage>
</organism>
<dbReference type="InterPro" id="IPR011650">
    <property type="entry name" value="Peptidase_M20_dimer"/>
</dbReference>
<dbReference type="Pfam" id="PF01546">
    <property type="entry name" value="Peptidase_M20"/>
    <property type="match status" value="1"/>
</dbReference>
<dbReference type="Gene3D" id="3.40.630.10">
    <property type="entry name" value="Zn peptidases"/>
    <property type="match status" value="1"/>
</dbReference>
<dbReference type="Pfam" id="PF07687">
    <property type="entry name" value="M20_dimer"/>
    <property type="match status" value="1"/>
</dbReference>
<evidence type="ECO:0000313" key="3">
    <source>
        <dbReference type="EMBL" id="MBP1326013.1"/>
    </source>
</evidence>